<dbReference type="SMART" id="SM00367">
    <property type="entry name" value="LRR_CC"/>
    <property type="match status" value="7"/>
</dbReference>
<proteinExistence type="predicted"/>
<dbReference type="Pfam" id="PF12937">
    <property type="entry name" value="F-box-like"/>
    <property type="match status" value="1"/>
</dbReference>
<dbReference type="InterPro" id="IPR006553">
    <property type="entry name" value="Leu-rich_rpt_Cys-con_subtyp"/>
</dbReference>
<dbReference type="InterPro" id="IPR001810">
    <property type="entry name" value="F-box_dom"/>
</dbReference>
<feature type="region of interest" description="Disordered" evidence="2">
    <location>
        <begin position="319"/>
        <end position="352"/>
    </location>
</feature>
<dbReference type="GO" id="GO:0031146">
    <property type="term" value="P:SCF-dependent proteasomal ubiquitin-dependent protein catabolic process"/>
    <property type="evidence" value="ECO:0007669"/>
    <property type="project" value="TreeGrafter"/>
</dbReference>
<gene>
    <name evidence="5" type="primary">LOC106154794</name>
</gene>
<evidence type="ECO:0000259" key="3">
    <source>
        <dbReference type="PROSITE" id="PS50181"/>
    </source>
</evidence>
<reference evidence="5" key="1">
    <citation type="submission" date="2025-08" db="UniProtKB">
        <authorList>
            <consortium name="RefSeq"/>
        </authorList>
    </citation>
    <scope>IDENTIFICATION</scope>
    <source>
        <tissue evidence="5">Gonads</tissue>
    </source>
</reference>
<dbReference type="InterPro" id="IPR032675">
    <property type="entry name" value="LRR_dom_sf"/>
</dbReference>
<dbReference type="Gene3D" id="3.80.10.10">
    <property type="entry name" value="Ribonuclease Inhibitor"/>
    <property type="match status" value="2"/>
</dbReference>
<dbReference type="SUPFAM" id="SSF81383">
    <property type="entry name" value="F-box domain"/>
    <property type="match status" value="1"/>
</dbReference>
<evidence type="ECO:0000313" key="5">
    <source>
        <dbReference type="RefSeq" id="XP_013384734.1"/>
    </source>
</evidence>
<organism evidence="4 5">
    <name type="scientific">Lingula anatina</name>
    <name type="common">Brachiopod</name>
    <name type="synonym">Lingula unguis</name>
    <dbReference type="NCBI Taxonomy" id="7574"/>
    <lineage>
        <taxon>Eukaryota</taxon>
        <taxon>Metazoa</taxon>
        <taxon>Spiralia</taxon>
        <taxon>Lophotrochozoa</taxon>
        <taxon>Brachiopoda</taxon>
        <taxon>Linguliformea</taxon>
        <taxon>Lingulata</taxon>
        <taxon>Lingulida</taxon>
        <taxon>Linguloidea</taxon>
        <taxon>Lingulidae</taxon>
        <taxon>Lingula</taxon>
    </lineage>
</organism>
<dbReference type="InParanoid" id="A0A1S3HIA8"/>
<dbReference type="PANTHER" id="PTHR13318:SF190">
    <property type="entry name" value="PARTNER OF PAIRED, ISOFORM B"/>
    <property type="match status" value="1"/>
</dbReference>
<feature type="domain" description="F-box" evidence="3">
    <location>
        <begin position="376"/>
        <end position="423"/>
    </location>
</feature>
<dbReference type="KEGG" id="lak:106154794"/>
<dbReference type="SUPFAM" id="SSF52047">
    <property type="entry name" value="RNI-like"/>
    <property type="match status" value="1"/>
</dbReference>
<feature type="region of interest" description="Disordered" evidence="2">
    <location>
        <begin position="1"/>
        <end position="26"/>
    </location>
</feature>
<dbReference type="InterPro" id="IPR036047">
    <property type="entry name" value="F-box-like_dom_sf"/>
</dbReference>
<dbReference type="GeneID" id="106154794"/>
<dbReference type="SMART" id="SM00256">
    <property type="entry name" value="FBOX"/>
    <property type="match status" value="1"/>
</dbReference>
<dbReference type="OrthoDB" id="10257471at2759"/>
<evidence type="ECO:0000256" key="1">
    <source>
        <dbReference type="ARBA" id="ARBA00022786"/>
    </source>
</evidence>
<dbReference type="STRING" id="7574.A0A1S3HIA8"/>
<dbReference type="AlphaFoldDB" id="A0A1S3HIA8"/>
<accession>A0A1S3HIA8</accession>
<dbReference type="PANTHER" id="PTHR13318">
    <property type="entry name" value="PARTNER OF PAIRED, ISOFORM B-RELATED"/>
    <property type="match status" value="1"/>
</dbReference>
<protein>
    <submittedName>
        <fullName evidence="5">Uncharacterized protein LOC106154794 isoform X1</fullName>
    </submittedName>
</protein>
<name>A0A1S3HIA8_LINAN</name>
<dbReference type="RefSeq" id="XP_013384734.1">
    <property type="nucleotide sequence ID" value="XM_013529280.1"/>
</dbReference>
<keyword evidence="1" id="KW-0833">Ubl conjugation pathway</keyword>
<dbReference type="PROSITE" id="PS50181">
    <property type="entry name" value="FBOX"/>
    <property type="match status" value="1"/>
</dbReference>
<dbReference type="GO" id="GO:0019005">
    <property type="term" value="C:SCF ubiquitin ligase complex"/>
    <property type="evidence" value="ECO:0007669"/>
    <property type="project" value="TreeGrafter"/>
</dbReference>
<evidence type="ECO:0000313" key="4">
    <source>
        <dbReference type="Proteomes" id="UP000085678"/>
    </source>
</evidence>
<keyword evidence="4" id="KW-1185">Reference proteome</keyword>
<sequence>MNEDEEQVTAEAGTSATGVNKFGECPSRPDFLDIPTQCAVKRDGIQASNVSTDPGGSQLADLEDHAILLEDMEDSQNVLNMTNEDILLDAGYDQSISKLPSATLNNNSLDPDSNKVKVTRVIDHDGMLLDEGAHNIRRNSDTLPSRLSSSCTFTSKWSDSTQEAVKYPQVERQWSLDHNFLVTQNWATFREGDLPAGGSRCHPQQEGLYHSSPRSMSMLEYFSSSPSDSSLKECWAYPRVKMSSSANYLRSEIQKIAADSTTQDGKLVHKLEKDCQPFEKQSIELDQEQGEGHSVQQSSSVFSQENIPVKVEGQVQGHIVPGEGEGQGNNQESISSSTQVAPNLHITNSNETIGTKTEVDGAICDSDETPIDTVKPMSISDLPVEIMHHILSYLTPRELCRYVSPVCRQWHALSRDPALWKVLQFEYSDQISTESLCICFQYATLLRHLSLHGRQQLNYAEIKALADSCSHLHTINLGFCDSVNYGIIATLVRGCRELEVVNVEGCTLIDHQCIQKLCELPSLCSVNLSHCTGLQDDSIEHMARNIKSLFSLNIDGISWVTDDAISVLVSHQGQHLRQLCVDGAELSDDSLAEISKCKLLEKFSISFAELVTDVGVQHLKKLSNLTSLRLKKGNQLTNDGIKCLFGGEELSNLHLLDLTECSELEDDGVQQLVECCGSSLEYLALCWCWNITDHGLASIVDKCRNLKRLELVGMKVIRGDCLGQVPVKVPKLVYLDLKACNGICDQVLIEVLKKKRNLIAVNCYGDIFCTHENCILTGCSLDAR</sequence>
<evidence type="ECO:0000256" key="2">
    <source>
        <dbReference type="SAM" id="MobiDB-lite"/>
    </source>
</evidence>
<feature type="compositionally biased region" description="Polar residues" evidence="2">
    <location>
        <begin position="333"/>
        <end position="352"/>
    </location>
</feature>
<dbReference type="Proteomes" id="UP000085678">
    <property type="component" value="Unplaced"/>
</dbReference>